<dbReference type="InterPro" id="IPR052162">
    <property type="entry name" value="Sensor_kinase/Photoreceptor"/>
</dbReference>
<evidence type="ECO:0000256" key="7">
    <source>
        <dbReference type="SAM" id="Coils"/>
    </source>
</evidence>
<protein>
    <recommendedName>
        <fullName evidence="2">histidine kinase</fullName>
        <ecNumber evidence="2">2.7.13.3</ecNumber>
    </recommendedName>
</protein>
<comment type="catalytic activity">
    <reaction evidence="1">
        <text>ATP + protein L-histidine = ADP + protein N-phospho-L-histidine.</text>
        <dbReference type="EC" id="2.7.13.3"/>
    </reaction>
</comment>
<dbReference type="InterPro" id="IPR001610">
    <property type="entry name" value="PAC"/>
</dbReference>
<dbReference type="Pfam" id="PF13185">
    <property type="entry name" value="GAF_2"/>
    <property type="match status" value="1"/>
</dbReference>
<feature type="domain" description="Histidine kinase" evidence="8">
    <location>
        <begin position="914"/>
        <end position="1118"/>
    </location>
</feature>
<dbReference type="CDD" id="cd00082">
    <property type="entry name" value="HisKA"/>
    <property type="match status" value="1"/>
</dbReference>
<feature type="domain" description="Response regulatory" evidence="9">
    <location>
        <begin position="2"/>
        <end position="119"/>
    </location>
</feature>
<dbReference type="InterPro" id="IPR000700">
    <property type="entry name" value="PAS-assoc_C"/>
</dbReference>
<proteinExistence type="predicted"/>
<evidence type="ECO:0000256" key="3">
    <source>
        <dbReference type="ARBA" id="ARBA00022553"/>
    </source>
</evidence>
<evidence type="ECO:0000259" key="8">
    <source>
        <dbReference type="PROSITE" id="PS50109"/>
    </source>
</evidence>
<feature type="domain" description="PAC" evidence="11">
    <location>
        <begin position="581"/>
        <end position="631"/>
    </location>
</feature>
<dbReference type="SUPFAM" id="SSF52172">
    <property type="entry name" value="CheY-like"/>
    <property type="match status" value="1"/>
</dbReference>
<keyword evidence="5" id="KW-0418">Kinase</keyword>
<dbReference type="Pfam" id="PF08448">
    <property type="entry name" value="PAS_4"/>
    <property type="match status" value="2"/>
</dbReference>
<dbReference type="Pfam" id="PF00989">
    <property type="entry name" value="PAS"/>
    <property type="match status" value="1"/>
</dbReference>
<dbReference type="InterPro" id="IPR013656">
    <property type="entry name" value="PAS_4"/>
</dbReference>
<dbReference type="Pfam" id="PF00072">
    <property type="entry name" value="Response_reg"/>
    <property type="match status" value="1"/>
</dbReference>
<dbReference type="PROSITE" id="PS50109">
    <property type="entry name" value="HIS_KIN"/>
    <property type="match status" value="1"/>
</dbReference>
<feature type="domain" description="PAC" evidence="11">
    <location>
        <begin position="687"/>
        <end position="758"/>
    </location>
</feature>
<gene>
    <name evidence="12" type="ORF">AKJ51_01855</name>
</gene>
<evidence type="ECO:0000256" key="6">
    <source>
        <dbReference type="PROSITE-ProRule" id="PRU00169"/>
    </source>
</evidence>
<dbReference type="SMART" id="SM00065">
    <property type="entry name" value="GAF"/>
    <property type="match status" value="1"/>
</dbReference>
<reference evidence="12 13" key="1">
    <citation type="journal article" date="2016" name="Sci. Rep.">
        <title>Metabolic traits of an uncultured archaeal lineage -MSBL1- from brine pools of the Red Sea.</title>
        <authorList>
            <person name="Mwirichia R."/>
            <person name="Alam I."/>
            <person name="Rashid M."/>
            <person name="Vinu M."/>
            <person name="Ba-Alawi W."/>
            <person name="Anthony Kamau A."/>
            <person name="Kamanda Ngugi D."/>
            <person name="Goker M."/>
            <person name="Klenk H.P."/>
            <person name="Bajic V."/>
            <person name="Stingl U."/>
        </authorList>
    </citation>
    <scope>NUCLEOTIDE SEQUENCE [LARGE SCALE GENOMIC DNA]</scope>
    <source>
        <strain evidence="12">SCGC-AAA382A20</strain>
    </source>
</reference>
<dbReference type="GO" id="GO:0006355">
    <property type="term" value="P:regulation of DNA-templated transcription"/>
    <property type="evidence" value="ECO:0007669"/>
    <property type="project" value="InterPro"/>
</dbReference>
<dbReference type="PATRIC" id="fig|1698280.3.peg.211"/>
<evidence type="ECO:0000256" key="1">
    <source>
        <dbReference type="ARBA" id="ARBA00000085"/>
    </source>
</evidence>
<dbReference type="Pfam" id="PF13426">
    <property type="entry name" value="PAS_9"/>
    <property type="match status" value="1"/>
</dbReference>
<dbReference type="SUPFAM" id="SSF55785">
    <property type="entry name" value="PYP-like sensor domain (PAS domain)"/>
    <property type="match status" value="4"/>
</dbReference>
<dbReference type="SMART" id="SM00387">
    <property type="entry name" value="HATPase_c"/>
    <property type="match status" value="1"/>
</dbReference>
<name>A0A133VLA1_9EURY</name>
<dbReference type="InterPro" id="IPR013767">
    <property type="entry name" value="PAS_fold"/>
</dbReference>
<dbReference type="NCBIfam" id="TIGR00229">
    <property type="entry name" value="sensory_box"/>
    <property type="match status" value="4"/>
</dbReference>
<organism evidence="12 13">
    <name type="scientific">candidate division MSBL1 archaeon SCGC-AAA382A20</name>
    <dbReference type="NCBI Taxonomy" id="1698280"/>
    <lineage>
        <taxon>Archaea</taxon>
        <taxon>Methanobacteriati</taxon>
        <taxon>Methanobacteriota</taxon>
        <taxon>candidate division MSBL1</taxon>
    </lineage>
</organism>
<dbReference type="InterPro" id="IPR003594">
    <property type="entry name" value="HATPase_dom"/>
</dbReference>
<dbReference type="CDD" id="cd00156">
    <property type="entry name" value="REC"/>
    <property type="match status" value="1"/>
</dbReference>
<dbReference type="GO" id="GO:0000155">
    <property type="term" value="F:phosphorelay sensor kinase activity"/>
    <property type="evidence" value="ECO:0007669"/>
    <property type="project" value="InterPro"/>
</dbReference>
<evidence type="ECO:0000256" key="5">
    <source>
        <dbReference type="ARBA" id="ARBA00022777"/>
    </source>
</evidence>
<dbReference type="Pfam" id="PF02518">
    <property type="entry name" value="HATPase_c"/>
    <property type="match status" value="1"/>
</dbReference>
<feature type="modified residue" description="4-aspartylphosphate" evidence="6">
    <location>
        <position position="53"/>
    </location>
</feature>
<evidence type="ECO:0000259" key="11">
    <source>
        <dbReference type="PROSITE" id="PS50113"/>
    </source>
</evidence>
<comment type="caution">
    <text evidence="12">The sequence shown here is derived from an EMBL/GenBank/DDBJ whole genome shotgun (WGS) entry which is preliminary data.</text>
</comment>
<dbReference type="PROSITE" id="PS50113">
    <property type="entry name" value="PAC"/>
    <property type="match status" value="4"/>
</dbReference>
<evidence type="ECO:0000259" key="10">
    <source>
        <dbReference type="PROSITE" id="PS50112"/>
    </source>
</evidence>
<accession>A0A133VLA1</accession>
<dbReference type="PRINTS" id="PR00344">
    <property type="entry name" value="BCTRLSENSOR"/>
</dbReference>
<evidence type="ECO:0000259" key="9">
    <source>
        <dbReference type="PROSITE" id="PS50110"/>
    </source>
</evidence>
<dbReference type="EMBL" id="LHYE01000013">
    <property type="protein sequence ID" value="KXB07209.1"/>
    <property type="molecule type" value="Genomic_DNA"/>
</dbReference>
<dbReference type="EC" id="2.7.13.3" evidence="2"/>
<dbReference type="CDD" id="cd00130">
    <property type="entry name" value="PAS"/>
    <property type="match status" value="4"/>
</dbReference>
<dbReference type="SMART" id="SM00091">
    <property type="entry name" value="PAS"/>
    <property type="match status" value="4"/>
</dbReference>
<dbReference type="Gene3D" id="3.40.50.2300">
    <property type="match status" value="1"/>
</dbReference>
<dbReference type="Gene3D" id="3.30.450.40">
    <property type="match status" value="1"/>
</dbReference>
<feature type="domain" description="PAS" evidence="10">
    <location>
        <begin position="509"/>
        <end position="560"/>
    </location>
</feature>
<keyword evidence="7" id="KW-0175">Coiled coil</keyword>
<dbReference type="PANTHER" id="PTHR43304:SF1">
    <property type="entry name" value="PAC DOMAIN-CONTAINING PROTEIN"/>
    <property type="match status" value="1"/>
</dbReference>
<dbReference type="PANTHER" id="PTHR43304">
    <property type="entry name" value="PHYTOCHROME-LIKE PROTEIN CPH1"/>
    <property type="match status" value="1"/>
</dbReference>
<keyword evidence="4" id="KW-0808">Transferase</keyword>
<dbReference type="AlphaFoldDB" id="A0A133VLA1"/>
<dbReference type="InterPro" id="IPR011006">
    <property type="entry name" value="CheY-like_superfamily"/>
</dbReference>
<dbReference type="SMART" id="SM00086">
    <property type="entry name" value="PAC"/>
    <property type="match status" value="4"/>
</dbReference>
<evidence type="ECO:0000313" key="13">
    <source>
        <dbReference type="Proteomes" id="UP000070263"/>
    </source>
</evidence>
<feature type="domain" description="PAS" evidence="10">
    <location>
        <begin position="261"/>
        <end position="332"/>
    </location>
</feature>
<dbReference type="Gene3D" id="1.10.287.130">
    <property type="match status" value="1"/>
</dbReference>
<dbReference type="InterPro" id="IPR000014">
    <property type="entry name" value="PAS"/>
</dbReference>
<dbReference type="InterPro" id="IPR036890">
    <property type="entry name" value="HATPase_C_sf"/>
</dbReference>
<keyword evidence="3 6" id="KW-0597">Phosphoprotein</keyword>
<feature type="domain" description="PAS" evidence="10">
    <location>
        <begin position="386"/>
        <end position="440"/>
    </location>
</feature>
<feature type="domain" description="PAC" evidence="11">
    <location>
        <begin position="463"/>
        <end position="515"/>
    </location>
</feature>
<evidence type="ECO:0000313" key="12">
    <source>
        <dbReference type="EMBL" id="KXB07209.1"/>
    </source>
</evidence>
<dbReference type="Gene3D" id="3.30.565.10">
    <property type="entry name" value="Histidine kinase-like ATPase, C-terminal domain"/>
    <property type="match status" value="1"/>
</dbReference>
<dbReference type="InterPro" id="IPR004358">
    <property type="entry name" value="Sig_transdc_His_kin-like_C"/>
</dbReference>
<dbReference type="InterPro" id="IPR003661">
    <property type="entry name" value="HisK_dim/P_dom"/>
</dbReference>
<evidence type="ECO:0000256" key="4">
    <source>
        <dbReference type="ARBA" id="ARBA00022679"/>
    </source>
</evidence>
<feature type="coiled-coil region" evidence="7">
    <location>
        <begin position="369"/>
        <end position="396"/>
    </location>
</feature>
<dbReference type="Proteomes" id="UP000070263">
    <property type="component" value="Unassembled WGS sequence"/>
</dbReference>
<dbReference type="SUPFAM" id="SSF55781">
    <property type="entry name" value="GAF domain-like"/>
    <property type="match status" value="1"/>
</dbReference>
<dbReference type="InterPro" id="IPR029016">
    <property type="entry name" value="GAF-like_dom_sf"/>
</dbReference>
<dbReference type="InterPro" id="IPR003018">
    <property type="entry name" value="GAF"/>
</dbReference>
<dbReference type="InterPro" id="IPR001789">
    <property type="entry name" value="Sig_transdc_resp-reg_receiver"/>
</dbReference>
<keyword evidence="13" id="KW-1185">Reference proteome</keyword>
<dbReference type="Gene3D" id="3.30.450.20">
    <property type="entry name" value="PAS domain"/>
    <property type="match status" value="4"/>
</dbReference>
<dbReference type="InterPro" id="IPR005467">
    <property type="entry name" value="His_kinase_dom"/>
</dbReference>
<feature type="domain" description="PAC" evidence="11">
    <location>
        <begin position="335"/>
        <end position="385"/>
    </location>
</feature>
<dbReference type="SUPFAM" id="SSF55874">
    <property type="entry name" value="ATPase domain of HSP90 chaperone/DNA topoisomerase II/histidine kinase"/>
    <property type="match status" value="1"/>
</dbReference>
<dbReference type="PROSITE" id="PS50110">
    <property type="entry name" value="RESPONSE_REGULATORY"/>
    <property type="match status" value="1"/>
</dbReference>
<sequence>MKVLLVDDETSILEQAKVFLEREEGELDIDTAPSAEEALKLLENNAYDGIVSDYQMPQMDGLEFLEVIREDRNSDIPFIIFTGKGREEVAIEALNLGADRYLQKRGNPKSQYGVLADAIVQEVERSKAERGLEERVKELNCLYGISRLAEEYGNSLEDILQGSVELIPPSWQYPEITCARLVVDDEEFRTDNYSESEWKMESDILVGGEKRGFLEVIYLEKRPELDEGPFLKEERDLIEDITRRLGSVIERLEFEEELVESEERYRGLFESAQDGILILDAETGEIKDANPYIQDLLGYSKEELVGKELWEIGTFRDIAENKERFEKLLKEGHVRYEDLPLETKEGEEVPAEFVSNPYETGGEKGVQCNIRDITERKRAEEKLEKARDRAQKYLDIADVIIVAIDRNQEVIEINERGCEVLGYDRDEIIGKNWYENFMPERVRKDVLKDATKPLMNGRVEEGKRYENPIVTRDGEERIISWKNSVIRDDDGETIGILSSGRDITERKKAEERFRSFFMNAGDAIFITDFNGDIMEANPAAADQTGYSHDELVEMNIVDDLRASVGKRENERGEVIEKDEIVRFEETKKRKDGSEYETEVMLTLLDYKGEEAVLSINRDITERKKAEENLKRYKKAVQSSGDSIYMIDRDHRYVFANGEHISRLLDDGKIPSRNKDEVVGRKYAEIHSDEETDALKDNVGRVLEKGKPVTKEYEFNTVDRWSSRTYSPVKDRESGEIEGVIVVSEDITERKKAEEKVRELHETAYKLEGVGSKDEICQIAVDAAEEILEFSFCSIDLLEEGGKLVVKAVSTEVGSGDYWEKYPEEAGIAGETLLNNESYLVDDLHTKEDAEPVKEEYRSAISVPIKDKGVFQAISTETRHFDERDLELAELLMDHVSEALERVQTAEREEFLHSILRHDVRNKAQIIRGYLELLKESDLSEKQEELVEKARRGSENGIDIIEKVRTLREVEEKEKIGEVSVGPVIKNVIGEWESQASEKGISIEHEGVECKVRGGPLLEELFSNLIENSIVHSGCEEIRISSEETEDECIVTVEDGGCGISEEDKDKVFDRGFKKGETGGSGLGLYLVKRIAKGYGGSIEVRDSELGGAKFVVHLERVHV</sequence>
<dbReference type="InterPro" id="IPR035965">
    <property type="entry name" value="PAS-like_dom_sf"/>
</dbReference>
<dbReference type="SMART" id="SM00388">
    <property type="entry name" value="HisKA"/>
    <property type="match status" value="1"/>
</dbReference>
<dbReference type="PROSITE" id="PS50112">
    <property type="entry name" value="PAS"/>
    <property type="match status" value="3"/>
</dbReference>
<dbReference type="SMART" id="SM00448">
    <property type="entry name" value="REC"/>
    <property type="match status" value="1"/>
</dbReference>
<evidence type="ECO:0000256" key="2">
    <source>
        <dbReference type="ARBA" id="ARBA00012438"/>
    </source>
</evidence>